<feature type="region of interest" description="Disordered" evidence="1">
    <location>
        <begin position="171"/>
        <end position="203"/>
    </location>
</feature>
<accession>A0A210QV62</accession>
<keyword evidence="2 3" id="KW-0812">Transmembrane</keyword>
<feature type="transmembrane region" description="Helical" evidence="2">
    <location>
        <begin position="20"/>
        <end position="39"/>
    </location>
</feature>
<dbReference type="Proteomes" id="UP000242188">
    <property type="component" value="Unassembled WGS sequence"/>
</dbReference>
<dbReference type="Pfam" id="PF09772">
    <property type="entry name" value="Tmem26"/>
    <property type="match status" value="1"/>
</dbReference>
<dbReference type="InterPro" id="IPR019169">
    <property type="entry name" value="Transmembrane_26"/>
</dbReference>
<dbReference type="PANTHER" id="PTHR22168:SF3">
    <property type="entry name" value="TRANSMEMBRANE PROTEIN 26"/>
    <property type="match status" value="1"/>
</dbReference>
<keyword evidence="4" id="KW-1185">Reference proteome</keyword>
<protein>
    <submittedName>
        <fullName evidence="3">Transmembrane protein 26</fullName>
    </submittedName>
</protein>
<gene>
    <name evidence="3" type="ORF">KP79_PYT06031</name>
</gene>
<dbReference type="OrthoDB" id="10042902at2759"/>
<dbReference type="EMBL" id="NEDP02001717">
    <property type="protein sequence ID" value="OWF52648.1"/>
    <property type="molecule type" value="Genomic_DNA"/>
</dbReference>
<reference evidence="3 4" key="1">
    <citation type="journal article" date="2017" name="Nat. Ecol. Evol.">
        <title>Scallop genome provides insights into evolution of bilaterian karyotype and development.</title>
        <authorList>
            <person name="Wang S."/>
            <person name="Zhang J."/>
            <person name="Jiao W."/>
            <person name="Li J."/>
            <person name="Xun X."/>
            <person name="Sun Y."/>
            <person name="Guo X."/>
            <person name="Huan P."/>
            <person name="Dong B."/>
            <person name="Zhang L."/>
            <person name="Hu X."/>
            <person name="Sun X."/>
            <person name="Wang J."/>
            <person name="Zhao C."/>
            <person name="Wang Y."/>
            <person name="Wang D."/>
            <person name="Huang X."/>
            <person name="Wang R."/>
            <person name="Lv J."/>
            <person name="Li Y."/>
            <person name="Zhang Z."/>
            <person name="Liu B."/>
            <person name="Lu W."/>
            <person name="Hui Y."/>
            <person name="Liang J."/>
            <person name="Zhou Z."/>
            <person name="Hou R."/>
            <person name="Li X."/>
            <person name="Liu Y."/>
            <person name="Li H."/>
            <person name="Ning X."/>
            <person name="Lin Y."/>
            <person name="Zhao L."/>
            <person name="Xing Q."/>
            <person name="Dou J."/>
            <person name="Li Y."/>
            <person name="Mao J."/>
            <person name="Guo H."/>
            <person name="Dou H."/>
            <person name="Li T."/>
            <person name="Mu C."/>
            <person name="Jiang W."/>
            <person name="Fu Q."/>
            <person name="Fu X."/>
            <person name="Miao Y."/>
            <person name="Liu J."/>
            <person name="Yu Q."/>
            <person name="Li R."/>
            <person name="Liao H."/>
            <person name="Li X."/>
            <person name="Kong Y."/>
            <person name="Jiang Z."/>
            <person name="Chourrout D."/>
            <person name="Li R."/>
            <person name="Bao Z."/>
        </authorList>
    </citation>
    <scope>NUCLEOTIDE SEQUENCE [LARGE SCALE GENOMIC DNA]</scope>
    <source>
        <strain evidence="3 4">PY_sf001</strain>
    </source>
</reference>
<evidence type="ECO:0000256" key="2">
    <source>
        <dbReference type="SAM" id="Phobius"/>
    </source>
</evidence>
<evidence type="ECO:0000256" key="1">
    <source>
        <dbReference type="SAM" id="MobiDB-lite"/>
    </source>
</evidence>
<evidence type="ECO:0000313" key="3">
    <source>
        <dbReference type="EMBL" id="OWF52648.1"/>
    </source>
</evidence>
<feature type="transmembrane region" description="Helical" evidence="2">
    <location>
        <begin position="73"/>
        <end position="94"/>
    </location>
</feature>
<organism evidence="3 4">
    <name type="scientific">Mizuhopecten yessoensis</name>
    <name type="common">Japanese scallop</name>
    <name type="synonym">Patinopecten yessoensis</name>
    <dbReference type="NCBI Taxonomy" id="6573"/>
    <lineage>
        <taxon>Eukaryota</taxon>
        <taxon>Metazoa</taxon>
        <taxon>Spiralia</taxon>
        <taxon>Lophotrochozoa</taxon>
        <taxon>Mollusca</taxon>
        <taxon>Bivalvia</taxon>
        <taxon>Autobranchia</taxon>
        <taxon>Pteriomorphia</taxon>
        <taxon>Pectinida</taxon>
        <taxon>Pectinoidea</taxon>
        <taxon>Pectinidae</taxon>
        <taxon>Mizuhopecten</taxon>
    </lineage>
</organism>
<evidence type="ECO:0000313" key="4">
    <source>
        <dbReference type="Proteomes" id="UP000242188"/>
    </source>
</evidence>
<keyword evidence="2" id="KW-0472">Membrane</keyword>
<dbReference type="PANTHER" id="PTHR22168">
    <property type="entry name" value="TMEM26 PROTEIN"/>
    <property type="match status" value="1"/>
</dbReference>
<comment type="caution">
    <text evidence="3">The sequence shown here is derived from an EMBL/GenBank/DDBJ whole genome shotgun (WGS) entry which is preliminary data.</text>
</comment>
<sequence>MELFVLFEEPEIREDRLLTFITLSVWSVSLIQFTITLTATKNARKGRGVAITPEDAPVKDNRSMCSRVFQSEIWSLMVSISIMDLPFVTVRLYALIRYRILTYGILFFTFKNLLMIFLLFYRMIIVCYNMSHNDQDDDVTDDGTYILRSSTVDVYPGPRGDKATVIQETNSLSTRQQFPKKHESNAHNSTNDTTNDLDLETFD</sequence>
<name>A0A210QV62_MIZYE</name>
<dbReference type="AlphaFoldDB" id="A0A210QV62"/>
<proteinExistence type="predicted"/>
<keyword evidence="2" id="KW-1133">Transmembrane helix</keyword>
<feature type="transmembrane region" description="Helical" evidence="2">
    <location>
        <begin position="100"/>
        <end position="121"/>
    </location>
</feature>